<reference evidence="1 2" key="1">
    <citation type="submission" date="2023-02" db="EMBL/GenBank/DDBJ databases">
        <title>The predominant lactic acid bacteria and yeasts involved in the spontaneous fermentation of millet during the production of the traditional porridge Hausa koko in Ghana.</title>
        <authorList>
            <person name="Atter A."/>
            <person name="Diaz M."/>
        </authorList>
    </citation>
    <scope>NUCLEOTIDE SEQUENCE [LARGE SCALE GENOMIC DNA]</scope>
    <source>
        <strain evidence="1 2">FI11640</strain>
    </source>
</reference>
<accession>A0ABU7T0W5</accession>
<organism evidence="1 2">
    <name type="scientific">Schleiferilactobacillus harbinensis</name>
    <dbReference type="NCBI Taxonomy" id="304207"/>
    <lineage>
        <taxon>Bacteria</taxon>
        <taxon>Bacillati</taxon>
        <taxon>Bacillota</taxon>
        <taxon>Bacilli</taxon>
        <taxon>Lactobacillales</taxon>
        <taxon>Lactobacillaceae</taxon>
        <taxon>Schleiferilactobacillus</taxon>
    </lineage>
</organism>
<comment type="caution">
    <text evidence="1">The sequence shown here is derived from an EMBL/GenBank/DDBJ whole genome shotgun (WGS) entry which is preliminary data.</text>
</comment>
<sequence>MLFILVGAGRIQAQAAGAAEYPAWVRQAVVGTAYTADEFVGLPFEQQLQIVQTLHPEIDPTALTISTAAAEPNSLIQANTANMTVNPLAAGNTLLDIAPSDNNKAFAYFNIGTPSTQTVPSGVAFDGVAFDGVAPGGSTPVYVNGSPVPALRILSSAAKTIDPGTLTTADFSSLGVADFHLDLTSSDLGTGDFSLSYNAGGSTPPNVTITVKDPTKLPYSGKKIVFRVTKNNHSTQVTFNLWRPDITRASAVLPLGNNLSLRYMFGAYQPAKAPSHLNYDLTTQTNNFIDTPNYNIIQTDPNTHAETTVYSLYEAPSLFPDGSSQKDTPVDFTNLYTTRGLGIGFKGAPWIPWGSGNVDNVSPLIQFDDIKHIHMYADSVNPQVIRLDYDGYITNSYYLKILGVSGGSIALRVRSQLQPSTDNRQMSLSQQVTNISGQNLTGIYFARQLDVRIGPKGNPMDDVPPYYGALAQDGPRQGKPQGIYFRSPYLSSPFIMQFNFNSLHGPDSWSGTHWIEKYTGNGSDAFGRSAQSVIDGYVTATGTNVYRAGNTTGGDQFPNGYPVFKGPEGKGNAGDVNAQPDQLLFGKDATSSSSLIKDSAIIMKWSPSQVGTFNDGDTFEMGFNSGTNSGTAPILRTDTKYLHIPQTAKTVAAPGSVFDLNSNQATVYYQVDGEPVTSSNALAIANKKTLFAAKYPTDPPHNTYLPFAGDISNPADVQTLADGKEHTIYLYAIDTPDNTVPNPYKQDSQLVSNVIQIAVNRPATVNIHLLDAAGAALTPTQADGSAIANPVVKNGTMPDPYNFNDFSIGSTSILTTSETTLQGHPPLTLTSAGQQYDLDQTRLPSNGQGTLTPASGTLDLNYYYKKHSDTGGLLKLTVPTIDFGQQSLNLGIGSYPISSLTGSLVVTNQNTTNKSFQMSAQATTPLTNAAGQTLPGALGYQLSGTTVADLSDPVIVYANTNAAAPDTTFNISNSWWQANQPQTGDYQIGGPRLQINAVNKPAISAGKYTGVITWTVTNGL</sequence>
<protein>
    <recommendedName>
        <fullName evidence="3">WxL domain-containing protein</fullName>
    </recommendedName>
</protein>
<evidence type="ECO:0000313" key="1">
    <source>
        <dbReference type="EMBL" id="MEE6716212.1"/>
    </source>
</evidence>
<keyword evidence="2" id="KW-1185">Reference proteome</keyword>
<evidence type="ECO:0008006" key="3">
    <source>
        <dbReference type="Google" id="ProtNLM"/>
    </source>
</evidence>
<dbReference type="Proteomes" id="UP001330016">
    <property type="component" value="Unassembled WGS sequence"/>
</dbReference>
<dbReference type="RefSeq" id="WP_331243977.1">
    <property type="nucleotide sequence ID" value="NZ_JAQSGJ010000028.1"/>
</dbReference>
<evidence type="ECO:0000313" key="2">
    <source>
        <dbReference type="Proteomes" id="UP001330016"/>
    </source>
</evidence>
<name>A0ABU7T0W5_9LACO</name>
<proteinExistence type="predicted"/>
<gene>
    <name evidence="1" type="ORF">PS435_10110</name>
</gene>
<dbReference type="EMBL" id="JAQSGK010000028">
    <property type="protein sequence ID" value="MEE6716212.1"/>
    <property type="molecule type" value="Genomic_DNA"/>
</dbReference>